<reference evidence="2" key="1">
    <citation type="journal article" date="2019" name="Int. J. Syst. Evol. Microbiol.">
        <title>The Global Catalogue of Microorganisms (GCM) 10K type strain sequencing project: providing services to taxonomists for standard genome sequencing and annotation.</title>
        <authorList>
            <consortium name="The Broad Institute Genomics Platform"/>
            <consortium name="The Broad Institute Genome Sequencing Center for Infectious Disease"/>
            <person name="Wu L."/>
            <person name="Ma J."/>
        </authorList>
    </citation>
    <scope>NUCLEOTIDE SEQUENCE [LARGE SCALE GENOMIC DNA]</scope>
    <source>
        <strain evidence="2">JCM 17759</strain>
    </source>
</reference>
<keyword evidence="2" id="KW-1185">Reference proteome</keyword>
<organism evidence="1 2">
    <name type="scientific">Novipirellula rosea</name>
    <dbReference type="NCBI Taxonomy" id="1031540"/>
    <lineage>
        <taxon>Bacteria</taxon>
        <taxon>Pseudomonadati</taxon>
        <taxon>Planctomycetota</taxon>
        <taxon>Planctomycetia</taxon>
        <taxon>Pirellulales</taxon>
        <taxon>Pirellulaceae</taxon>
        <taxon>Novipirellula</taxon>
    </lineage>
</organism>
<evidence type="ECO:0000313" key="2">
    <source>
        <dbReference type="Proteomes" id="UP001500840"/>
    </source>
</evidence>
<accession>A0ABP8N1G9</accession>
<name>A0ABP8N1G9_9BACT</name>
<proteinExistence type="predicted"/>
<evidence type="ECO:0000313" key="1">
    <source>
        <dbReference type="EMBL" id="GAA4459662.1"/>
    </source>
</evidence>
<sequence>MRELKAAVSDAVARRKRWFMTPKTQINFEAGVKFTQVPQIMSLVASAGCKDVQVGLPPELSSKLSRPGLTSEPW</sequence>
<dbReference type="EMBL" id="BAABGA010000048">
    <property type="protein sequence ID" value="GAA4459662.1"/>
    <property type="molecule type" value="Genomic_DNA"/>
</dbReference>
<gene>
    <name evidence="1" type="ORF">GCM10023156_39560</name>
</gene>
<comment type="caution">
    <text evidence="1">The sequence shown here is derived from an EMBL/GenBank/DDBJ whole genome shotgun (WGS) entry which is preliminary data.</text>
</comment>
<dbReference type="Proteomes" id="UP001500840">
    <property type="component" value="Unassembled WGS sequence"/>
</dbReference>
<protein>
    <submittedName>
        <fullName evidence="1">Uncharacterized protein</fullName>
    </submittedName>
</protein>